<name>A0A0U5JGP6_9BACT</name>
<dbReference type="KEGG" id="pnl:PNK_2392"/>
<gene>
    <name evidence="3" type="ORF">PNK_2392</name>
</gene>
<dbReference type="InParanoid" id="A0A0U5JGP6"/>
<evidence type="ECO:0000313" key="3">
    <source>
        <dbReference type="EMBL" id="CUI17988.1"/>
    </source>
</evidence>
<dbReference type="PATRIC" id="fig|389348.3.peg.2683"/>
<feature type="chain" id="PRO_5006860475" evidence="2">
    <location>
        <begin position="19"/>
        <end position="347"/>
    </location>
</feature>
<dbReference type="InterPro" id="IPR010239">
    <property type="entry name" value="CHP02001"/>
</dbReference>
<proteinExistence type="predicted"/>
<dbReference type="Proteomes" id="UP000069902">
    <property type="component" value="Chromosome cPNK"/>
</dbReference>
<dbReference type="Pfam" id="PF09694">
    <property type="entry name" value="Gcw_chp"/>
    <property type="match status" value="1"/>
</dbReference>
<feature type="compositionally biased region" description="Basic and acidic residues" evidence="1">
    <location>
        <begin position="42"/>
        <end position="86"/>
    </location>
</feature>
<organism evidence="3 4">
    <name type="scientific">Candidatus Protochlamydia naegleriophila</name>
    <dbReference type="NCBI Taxonomy" id="389348"/>
    <lineage>
        <taxon>Bacteria</taxon>
        <taxon>Pseudomonadati</taxon>
        <taxon>Chlamydiota</taxon>
        <taxon>Chlamydiia</taxon>
        <taxon>Parachlamydiales</taxon>
        <taxon>Parachlamydiaceae</taxon>
        <taxon>Candidatus Protochlamydia</taxon>
    </lineage>
</organism>
<evidence type="ECO:0000256" key="1">
    <source>
        <dbReference type="SAM" id="MobiDB-lite"/>
    </source>
</evidence>
<dbReference type="EMBL" id="LN879502">
    <property type="protein sequence ID" value="CUI17988.1"/>
    <property type="molecule type" value="Genomic_DNA"/>
</dbReference>
<dbReference type="RefSeq" id="WP_059062236.1">
    <property type="nucleotide sequence ID" value="NZ_LN879502.1"/>
</dbReference>
<reference evidence="4" key="1">
    <citation type="submission" date="2015-09" db="EMBL/GenBank/DDBJ databases">
        <authorList>
            <person name="Bertelli C."/>
        </authorList>
    </citation>
    <scope>NUCLEOTIDE SEQUENCE [LARGE SCALE GENOMIC DNA]</scope>
    <source>
        <strain evidence="4">KNic</strain>
    </source>
</reference>
<dbReference type="NCBIfam" id="TIGR02001">
    <property type="entry name" value="gcw_chp"/>
    <property type="match status" value="1"/>
</dbReference>
<feature type="signal peptide" evidence="2">
    <location>
        <begin position="1"/>
        <end position="18"/>
    </location>
</feature>
<feature type="region of interest" description="Disordered" evidence="1">
    <location>
        <begin position="34"/>
        <end position="93"/>
    </location>
</feature>
<evidence type="ECO:0000313" key="4">
    <source>
        <dbReference type="Proteomes" id="UP000069902"/>
    </source>
</evidence>
<keyword evidence="2" id="KW-0732">Signal</keyword>
<keyword evidence="4" id="KW-1185">Reference proteome</keyword>
<protein>
    <submittedName>
        <fullName evidence="3">Hypothetical secreted protein</fullName>
    </submittedName>
</protein>
<accession>A0A0U5JGP6</accession>
<evidence type="ECO:0000256" key="2">
    <source>
        <dbReference type="SAM" id="SignalP"/>
    </source>
</evidence>
<dbReference type="STRING" id="389348.PNK_2392"/>
<sequence length="347" mass="40277">MKKYVVLILVMLMGFAHSQEYDHYNNNYQSYYYPNQNSTSNQDKKSTPAKDAVEEKNGKQAEEKKEGEKKDESDKKEEKKEEEKPKSPHTFTGNVSLVSDYRFRGISQTMRRPAIQGGFDYSHTSGVYLGTWASNVDGTTHFYNNTSMEWDFYGGYKGKFFPCSAPDFTYNFGAIYYYYPGGKTHAKENVPYNTAEFYIELSYKWLSVKYWQTLTNYFGICSDNPPFNWEKNRADRPNGSSKGSNYIEANATFDLYKKVCWPRFCLKGGKLSLLLHVGHQTVRNYEHLSYTDWRATLTQEFDWFNAFISYVGTNARHAYFDVPDNAYDPDIRHLGAQSVVIGIIRTF</sequence>
<dbReference type="AlphaFoldDB" id="A0A0U5JGP6"/>